<dbReference type="Pfam" id="PF06224">
    <property type="entry name" value="AlkZ-like"/>
    <property type="match status" value="1"/>
</dbReference>
<dbReference type="PANTHER" id="PTHR38479">
    <property type="entry name" value="LMO0824 PROTEIN"/>
    <property type="match status" value="1"/>
</dbReference>
<accession>A0ABX5VQ39</accession>
<protein>
    <submittedName>
        <fullName evidence="2">Winged helix DNA-binding domain-containing protein</fullName>
    </submittedName>
</protein>
<organism evidence="2 3">
    <name type="scientific">Georgenia wutianyii</name>
    <dbReference type="NCBI Taxonomy" id="2585135"/>
    <lineage>
        <taxon>Bacteria</taxon>
        <taxon>Bacillati</taxon>
        <taxon>Actinomycetota</taxon>
        <taxon>Actinomycetes</taxon>
        <taxon>Micrococcales</taxon>
        <taxon>Bogoriellaceae</taxon>
        <taxon>Georgenia</taxon>
    </lineage>
</organism>
<reference evidence="2 3" key="1">
    <citation type="submission" date="2019-05" db="EMBL/GenBank/DDBJ databases">
        <title>Georgenia *** sp. nov., and Georgenia *** sp. nov., isolated from the intestinal contents of plateau pika (Ochotona curzoniae) in the Qinghai-Tibet plateau of China.</title>
        <authorList>
            <person name="Tian Z."/>
        </authorList>
    </citation>
    <scope>NUCLEOTIDE SEQUENCE [LARGE SCALE GENOMIC DNA]</scope>
    <source>
        <strain evidence="2 3">Z294</strain>
    </source>
</reference>
<keyword evidence="2" id="KW-0238">DNA-binding</keyword>
<gene>
    <name evidence="2" type="ORF">FE251_10650</name>
</gene>
<sequence length="360" mass="39385">MLTDRDVARWRLATQRLVAPHHGSVLDVVTGLLAVQAENRGQSGWSVASRTSGRTAGELDELLAEGAVVRTHVLRPTWHYVAAADVDWLLRLTAPRNRPVFERQLADLGLTSAVLDRAGVVVLEHLATEPDRDRTELAAVVAAHGIALTGHAFMLFLGLLELDRLIVSGRERGTTHTYARYADRVVAPSRFDREEALAELAWRYLGGHGPATERDLAYWATLTLTDARRAIAASRHRLASFEHDGRTFWHDPAGAPPSGEEQEPAGHLLLLLDEIYRGYQDSRMVLDVAGIVPRGRETAIGIALVGGQIVGSMRRTLGSTVRFDVEAYRPLGPVELAALEAAAARYASYLDLPPVLTVRS</sequence>
<keyword evidence="1" id="KW-0472">Membrane</keyword>
<evidence type="ECO:0000256" key="1">
    <source>
        <dbReference type="SAM" id="Phobius"/>
    </source>
</evidence>
<keyword evidence="1" id="KW-1133">Transmembrane helix</keyword>
<keyword evidence="3" id="KW-1185">Reference proteome</keyword>
<keyword evidence="1" id="KW-0812">Transmembrane</keyword>
<proteinExistence type="predicted"/>
<evidence type="ECO:0000313" key="2">
    <source>
        <dbReference type="EMBL" id="QDB79781.1"/>
    </source>
</evidence>
<evidence type="ECO:0000313" key="3">
    <source>
        <dbReference type="Proteomes" id="UP000313948"/>
    </source>
</evidence>
<dbReference type="EMBL" id="CP040899">
    <property type="protein sequence ID" value="QDB79781.1"/>
    <property type="molecule type" value="Genomic_DNA"/>
</dbReference>
<dbReference type="InterPro" id="IPR009351">
    <property type="entry name" value="AlkZ-like"/>
</dbReference>
<feature type="transmembrane region" description="Helical" evidence="1">
    <location>
        <begin position="137"/>
        <end position="160"/>
    </location>
</feature>
<dbReference type="Proteomes" id="UP000313948">
    <property type="component" value="Chromosome"/>
</dbReference>
<dbReference type="PANTHER" id="PTHR38479:SF2">
    <property type="entry name" value="WINGED HELIX DNA-BINDING DOMAIN-CONTAINING PROTEIN"/>
    <property type="match status" value="1"/>
</dbReference>
<dbReference type="GO" id="GO:0003677">
    <property type="term" value="F:DNA binding"/>
    <property type="evidence" value="ECO:0007669"/>
    <property type="project" value="UniProtKB-KW"/>
</dbReference>
<dbReference type="RefSeq" id="WP_139072462.1">
    <property type="nucleotide sequence ID" value="NZ_CP040899.1"/>
</dbReference>
<name>A0ABX5VQ39_9MICO</name>